<dbReference type="OrthoDB" id="2079373at2"/>
<feature type="region of interest" description="Disordered" evidence="1">
    <location>
        <begin position="434"/>
        <end position="464"/>
    </location>
</feature>
<dbReference type="NCBIfam" id="NF045524">
    <property type="entry name" value="MXAN_6640_HExxH"/>
    <property type="match status" value="1"/>
</dbReference>
<proteinExistence type="predicted"/>
<gene>
    <name evidence="2" type="ORF">SAMN05444354_11111</name>
</gene>
<protein>
    <submittedName>
        <fullName evidence="2">Uncharacterized protein</fullName>
    </submittedName>
</protein>
<feature type="compositionally biased region" description="Acidic residues" evidence="1">
    <location>
        <begin position="440"/>
        <end position="451"/>
    </location>
</feature>
<evidence type="ECO:0000256" key="1">
    <source>
        <dbReference type="SAM" id="MobiDB-lite"/>
    </source>
</evidence>
<evidence type="ECO:0000313" key="2">
    <source>
        <dbReference type="EMBL" id="SEM06119.1"/>
    </source>
</evidence>
<name>A0A1H7VB16_STIAU</name>
<accession>A0A1H7VB16</accession>
<dbReference type="Proteomes" id="UP000182719">
    <property type="component" value="Unassembled WGS sequence"/>
</dbReference>
<dbReference type="AlphaFoldDB" id="A0A1H7VB16"/>
<reference evidence="3" key="1">
    <citation type="submission" date="2016-10" db="EMBL/GenBank/DDBJ databases">
        <authorList>
            <person name="Varghese N."/>
            <person name="Submissions S."/>
        </authorList>
    </citation>
    <scope>NUCLEOTIDE SEQUENCE [LARGE SCALE GENOMIC DNA]</scope>
    <source>
        <strain evidence="3">DSM 17044</strain>
    </source>
</reference>
<keyword evidence="3" id="KW-1185">Reference proteome</keyword>
<sequence length="487" mass="51507">MRALALTLLLGAGCDSARPPHEVPGDMAGRLVAAVRPTEPSAPLPRFEPGETVESTVSPGGRFRLHFSRSGPNAVAGADADGSGIPDSVEAAARVYDRVAAFYAGLGYRLPSEDTAGGDGKFDVYLVDFALRADGAYRLDGCLGADTDCTGHILQENDFAGYSYGSYEEAVATLASHEFFHAVQAVYHPGLGSVAGEGSAVWATERFEPALDDLDHFSSAYLERPDRSLVLDPDGPAQAFSYGASLFFQFLGERFGDGLIRSFWEESVRSPTARWPVLLDTCLRRDWSTDFDTAFTEFAQWNLSTGSRWQAGQGYARGAGYAELVLAPKTLPVDEPSVRVAPAAVRYFEVAGGAGTVSVGFQPREGDETVALHLVAAARSGTAVLRVVQVKGPGPLTLQLPAQDATSVSVAVVDGRHEGTGRYGRLCMVPSATATPCGEEPGEEPQESEEPESSKGCQAGPGAGGGGLLLAAGLWRLRRRRLGSSTR</sequence>
<dbReference type="EMBL" id="FOAP01000011">
    <property type="protein sequence ID" value="SEM06119.1"/>
    <property type="molecule type" value="Genomic_DNA"/>
</dbReference>
<evidence type="ECO:0000313" key="3">
    <source>
        <dbReference type="Proteomes" id="UP000182719"/>
    </source>
</evidence>
<organism evidence="2 3">
    <name type="scientific">Stigmatella aurantiaca</name>
    <dbReference type="NCBI Taxonomy" id="41"/>
    <lineage>
        <taxon>Bacteria</taxon>
        <taxon>Pseudomonadati</taxon>
        <taxon>Myxococcota</taxon>
        <taxon>Myxococcia</taxon>
        <taxon>Myxococcales</taxon>
        <taxon>Cystobacterineae</taxon>
        <taxon>Archangiaceae</taxon>
        <taxon>Stigmatella</taxon>
    </lineage>
</organism>